<keyword evidence="3" id="KW-1185">Reference proteome</keyword>
<accession>A0ABS5C0L4</accession>
<gene>
    <name evidence="2" type="ORF">J8F10_30145</name>
</gene>
<sequence>MNHTTSYAILKRGWPWDEMELANQRFEDAKRREWKARIGEQRSELDEAISELNEAMAERQKLRDQLTDLVIGGLRIALEEQPEFLAAKLAEIPILATLLKDVAQIATAVANLEPLLPGGSR</sequence>
<comment type="caution">
    <text evidence="2">The sequence shown here is derived from an EMBL/GenBank/DDBJ whole genome shotgun (WGS) entry which is preliminary data.</text>
</comment>
<dbReference type="EMBL" id="JAGKQQ010000001">
    <property type="protein sequence ID" value="MBP3959527.1"/>
    <property type="molecule type" value="Genomic_DNA"/>
</dbReference>
<keyword evidence="1" id="KW-0175">Coiled coil</keyword>
<evidence type="ECO:0000313" key="3">
    <source>
        <dbReference type="Proteomes" id="UP000676565"/>
    </source>
</evidence>
<proteinExistence type="predicted"/>
<dbReference type="RefSeq" id="WP_210660204.1">
    <property type="nucleotide sequence ID" value="NZ_JAGKQQ010000001.1"/>
</dbReference>
<evidence type="ECO:0000313" key="2">
    <source>
        <dbReference type="EMBL" id="MBP3959527.1"/>
    </source>
</evidence>
<reference evidence="2 3" key="1">
    <citation type="submission" date="2021-04" db="EMBL/GenBank/DDBJ databases">
        <authorList>
            <person name="Ivanova A."/>
        </authorList>
    </citation>
    <scope>NUCLEOTIDE SEQUENCE [LARGE SCALE GENOMIC DNA]</scope>
    <source>
        <strain evidence="2 3">G18</strain>
    </source>
</reference>
<organism evidence="2 3">
    <name type="scientific">Gemmata palustris</name>
    <dbReference type="NCBI Taxonomy" id="2822762"/>
    <lineage>
        <taxon>Bacteria</taxon>
        <taxon>Pseudomonadati</taxon>
        <taxon>Planctomycetota</taxon>
        <taxon>Planctomycetia</taxon>
        <taxon>Gemmatales</taxon>
        <taxon>Gemmataceae</taxon>
        <taxon>Gemmata</taxon>
    </lineage>
</organism>
<evidence type="ECO:0000256" key="1">
    <source>
        <dbReference type="SAM" id="Coils"/>
    </source>
</evidence>
<feature type="coiled-coil region" evidence="1">
    <location>
        <begin position="31"/>
        <end position="69"/>
    </location>
</feature>
<dbReference type="Proteomes" id="UP000676565">
    <property type="component" value="Unassembled WGS sequence"/>
</dbReference>
<name>A0ABS5C0L4_9BACT</name>
<protein>
    <submittedName>
        <fullName evidence="2">Uncharacterized protein</fullName>
    </submittedName>
</protein>